<dbReference type="Proteomes" id="UP000238634">
    <property type="component" value="Unassembled WGS sequence"/>
</dbReference>
<dbReference type="PROSITE" id="PS51257">
    <property type="entry name" value="PROKAR_LIPOPROTEIN"/>
    <property type="match status" value="1"/>
</dbReference>
<dbReference type="GO" id="GO:0008482">
    <property type="term" value="F:sulfite oxidase activity"/>
    <property type="evidence" value="ECO:0007669"/>
    <property type="project" value="TreeGrafter"/>
</dbReference>
<dbReference type="Pfam" id="PF00174">
    <property type="entry name" value="Oxidored_molyb"/>
    <property type="match status" value="1"/>
</dbReference>
<evidence type="ECO:0000313" key="3">
    <source>
        <dbReference type="Proteomes" id="UP000238634"/>
    </source>
</evidence>
<reference evidence="2 3" key="1">
    <citation type="submission" date="2018-02" db="EMBL/GenBank/DDBJ databases">
        <authorList>
            <person name="Cohen D.B."/>
            <person name="Kent A.D."/>
        </authorList>
    </citation>
    <scope>NUCLEOTIDE SEQUENCE [LARGE SCALE GENOMIC DNA]</scope>
    <source>
        <strain evidence="2 3">ULC007</strain>
    </source>
</reference>
<dbReference type="Gene3D" id="2.60.40.650">
    <property type="match status" value="1"/>
</dbReference>
<gene>
    <name evidence="2" type="ORF">C7B65_08005</name>
</gene>
<dbReference type="PANTHER" id="PTHR19372">
    <property type="entry name" value="SULFITE REDUCTASE"/>
    <property type="match status" value="1"/>
</dbReference>
<sequence length="350" mass="39060">MNRRELLKHLLQASGGLIAASVLGGCQSKSIDPLFLLSLINPETPLPDHLITPLEEFYVQSYALPSTVKADQWQLKIKGAVETPLTLMLQDVLQAPQEDFHLTMECIGNPAGGNLIGNALWTGTPLLPFLRQAGVRSDVQEFALKGADWYETTLPVDDVMRADVRLVHRMNKEPLTAAHGYPMRLIVPGHYGQKQPKWIVEIEAITKPKTGFWENQGWSNTAEIPTHALMRQVQETRVWNRQNQVNVSRDGDAGWQKGVLLAGVALDRSSSIQAIEVSTDNGASWSQANQNRPNSPHEWTLWRYLWKPQQPGKYTLLARAKSDRQQQPLEDANGKDGSSGILKIQVTLQT</sequence>
<name>A0A2T1DIW2_9CYAN</name>
<protein>
    <submittedName>
        <fullName evidence="2">Molybdopterin-binding oxidoreductase</fullName>
    </submittedName>
</protein>
<dbReference type="InterPro" id="IPR036374">
    <property type="entry name" value="OxRdtase_Mopterin-bd_sf"/>
</dbReference>
<comment type="caution">
    <text evidence="2">The sequence shown here is derived from an EMBL/GenBank/DDBJ whole genome shotgun (WGS) entry which is preliminary data.</text>
</comment>
<proteinExistence type="predicted"/>
<feature type="domain" description="Oxidoreductase molybdopterin-binding" evidence="1">
    <location>
        <begin position="65"/>
        <end position="213"/>
    </location>
</feature>
<dbReference type="GO" id="GO:0006790">
    <property type="term" value="P:sulfur compound metabolic process"/>
    <property type="evidence" value="ECO:0007669"/>
    <property type="project" value="TreeGrafter"/>
</dbReference>
<dbReference type="STRING" id="1920490.GCA_001895925_04177"/>
<dbReference type="OrthoDB" id="9778777at2"/>
<dbReference type="PANTHER" id="PTHR19372:SF7">
    <property type="entry name" value="SULFITE OXIDASE, MITOCHONDRIAL"/>
    <property type="match status" value="1"/>
</dbReference>
<dbReference type="InterPro" id="IPR000572">
    <property type="entry name" value="OxRdtase_Mopterin-bd_dom"/>
</dbReference>
<accession>A0A2T1DIW2</accession>
<dbReference type="GO" id="GO:0043546">
    <property type="term" value="F:molybdopterin cofactor binding"/>
    <property type="evidence" value="ECO:0007669"/>
    <property type="project" value="TreeGrafter"/>
</dbReference>
<organism evidence="2 3">
    <name type="scientific">Phormidesmis priestleyi ULC007</name>
    <dbReference type="NCBI Taxonomy" id="1920490"/>
    <lineage>
        <taxon>Bacteria</taxon>
        <taxon>Bacillati</taxon>
        <taxon>Cyanobacteriota</taxon>
        <taxon>Cyanophyceae</taxon>
        <taxon>Leptolyngbyales</taxon>
        <taxon>Leptolyngbyaceae</taxon>
        <taxon>Phormidesmis</taxon>
    </lineage>
</organism>
<evidence type="ECO:0000259" key="1">
    <source>
        <dbReference type="Pfam" id="PF00174"/>
    </source>
</evidence>
<dbReference type="RefSeq" id="WP_083582759.1">
    <property type="nucleotide sequence ID" value="NZ_MPPI01000006.1"/>
</dbReference>
<dbReference type="SUPFAM" id="SSF81296">
    <property type="entry name" value="E set domains"/>
    <property type="match status" value="1"/>
</dbReference>
<reference evidence="2 3" key="2">
    <citation type="submission" date="2018-03" db="EMBL/GenBank/DDBJ databases">
        <title>The ancient ancestry and fast evolution of plastids.</title>
        <authorList>
            <person name="Moore K.R."/>
            <person name="Magnabosco C."/>
            <person name="Momper L."/>
            <person name="Gold D.A."/>
            <person name="Bosak T."/>
            <person name="Fournier G.P."/>
        </authorList>
    </citation>
    <scope>NUCLEOTIDE SEQUENCE [LARGE SCALE GENOMIC DNA]</scope>
    <source>
        <strain evidence="2 3">ULC007</strain>
    </source>
</reference>
<evidence type="ECO:0000313" key="2">
    <source>
        <dbReference type="EMBL" id="PSB20374.1"/>
    </source>
</evidence>
<dbReference type="EMBL" id="PVWG01000006">
    <property type="protein sequence ID" value="PSB20374.1"/>
    <property type="molecule type" value="Genomic_DNA"/>
</dbReference>
<dbReference type="Gene3D" id="3.90.420.10">
    <property type="entry name" value="Oxidoreductase, molybdopterin-binding domain"/>
    <property type="match status" value="1"/>
</dbReference>
<dbReference type="GO" id="GO:0020037">
    <property type="term" value="F:heme binding"/>
    <property type="evidence" value="ECO:0007669"/>
    <property type="project" value="TreeGrafter"/>
</dbReference>
<dbReference type="SUPFAM" id="SSF56524">
    <property type="entry name" value="Oxidoreductase molybdopterin-binding domain"/>
    <property type="match status" value="1"/>
</dbReference>
<dbReference type="AlphaFoldDB" id="A0A2T1DIW2"/>
<dbReference type="InterPro" id="IPR014756">
    <property type="entry name" value="Ig_E-set"/>
</dbReference>
<keyword evidence="3" id="KW-1185">Reference proteome</keyword>